<dbReference type="PANTHER" id="PTHR46796:SF15">
    <property type="entry name" value="BLL1074 PROTEIN"/>
    <property type="match status" value="1"/>
</dbReference>
<evidence type="ECO:0000256" key="2">
    <source>
        <dbReference type="ARBA" id="ARBA00023125"/>
    </source>
</evidence>
<keyword evidence="2" id="KW-0238">DNA-binding</keyword>
<protein>
    <submittedName>
        <fullName evidence="5">Helix-turn-helix domain-containing protein</fullName>
    </submittedName>
</protein>
<evidence type="ECO:0000256" key="1">
    <source>
        <dbReference type="ARBA" id="ARBA00023015"/>
    </source>
</evidence>
<evidence type="ECO:0000313" key="5">
    <source>
        <dbReference type="EMBL" id="MFD1235588.1"/>
    </source>
</evidence>
<organism evidence="5 6">
    <name type="scientific">Pseudonocardia benzenivorans</name>
    <dbReference type="NCBI Taxonomy" id="228005"/>
    <lineage>
        <taxon>Bacteria</taxon>
        <taxon>Bacillati</taxon>
        <taxon>Actinomycetota</taxon>
        <taxon>Actinomycetes</taxon>
        <taxon>Pseudonocardiales</taxon>
        <taxon>Pseudonocardiaceae</taxon>
        <taxon>Pseudonocardia</taxon>
    </lineage>
</organism>
<feature type="domain" description="HTH araC/xylS-type" evidence="4">
    <location>
        <begin position="161"/>
        <end position="245"/>
    </location>
</feature>
<dbReference type="InterPro" id="IPR046532">
    <property type="entry name" value="DUF6597"/>
</dbReference>
<dbReference type="Gene3D" id="1.10.10.60">
    <property type="entry name" value="Homeodomain-like"/>
    <property type="match status" value="1"/>
</dbReference>
<proteinExistence type="predicted"/>
<dbReference type="PANTHER" id="PTHR46796">
    <property type="entry name" value="HTH-TYPE TRANSCRIPTIONAL ACTIVATOR RHAS-RELATED"/>
    <property type="match status" value="1"/>
</dbReference>
<accession>A0ABW3VLT3</accession>
<keyword evidence="6" id="KW-1185">Reference proteome</keyword>
<keyword evidence="3" id="KW-0804">Transcription</keyword>
<evidence type="ECO:0000256" key="3">
    <source>
        <dbReference type="ARBA" id="ARBA00023163"/>
    </source>
</evidence>
<evidence type="ECO:0000259" key="4">
    <source>
        <dbReference type="PROSITE" id="PS01124"/>
    </source>
</evidence>
<dbReference type="Proteomes" id="UP001597182">
    <property type="component" value="Unassembled WGS sequence"/>
</dbReference>
<dbReference type="Pfam" id="PF12833">
    <property type="entry name" value="HTH_18"/>
    <property type="match status" value="1"/>
</dbReference>
<dbReference type="PROSITE" id="PS01124">
    <property type="entry name" value="HTH_ARAC_FAMILY_2"/>
    <property type="match status" value="1"/>
</dbReference>
<keyword evidence="1" id="KW-0805">Transcription regulation</keyword>
<reference evidence="6" key="1">
    <citation type="journal article" date="2019" name="Int. J. Syst. Evol. Microbiol.">
        <title>The Global Catalogue of Microorganisms (GCM) 10K type strain sequencing project: providing services to taxonomists for standard genome sequencing and annotation.</title>
        <authorList>
            <consortium name="The Broad Institute Genomics Platform"/>
            <consortium name="The Broad Institute Genome Sequencing Center for Infectious Disease"/>
            <person name="Wu L."/>
            <person name="Ma J."/>
        </authorList>
    </citation>
    <scope>NUCLEOTIDE SEQUENCE [LARGE SCALE GENOMIC DNA]</scope>
    <source>
        <strain evidence="6">CCUG 49018</strain>
    </source>
</reference>
<dbReference type="SMART" id="SM00342">
    <property type="entry name" value="HTH_ARAC"/>
    <property type="match status" value="1"/>
</dbReference>
<dbReference type="InterPro" id="IPR050204">
    <property type="entry name" value="AraC_XylS_family_regulators"/>
</dbReference>
<dbReference type="Pfam" id="PF20240">
    <property type="entry name" value="DUF6597"/>
    <property type="match status" value="1"/>
</dbReference>
<sequence>MAAGSSYVDRVPVPALAAVASSVWIQQVGDQPLAQRYVPHGGAEIRCVLGEAPRLLGPLTAATYRDIPAGGTVVGVRLRPGVLGGLAGPPADELADQDVPGAELWRDPDRLTHLLGEAPTPEVALDRLQAFVARTVGEPDPLVAEAVRNLMPWRGGGPAVLPDLLSISERQLRRRCRAAVGTGPKELQRILRFYGFTARVQVAVDRSAPGDLAGWAVEAGYHDQAHLTRECRRLTGVPPGEFLAQYRSACAGGDDHDHAASYLPMLRGRWPFRTRAEGARGLAS</sequence>
<dbReference type="EMBL" id="JBHTMB010000166">
    <property type="protein sequence ID" value="MFD1235588.1"/>
    <property type="molecule type" value="Genomic_DNA"/>
</dbReference>
<gene>
    <name evidence="5" type="ORF">ACFQ34_20050</name>
</gene>
<dbReference type="RefSeq" id="WP_346093923.1">
    <property type="nucleotide sequence ID" value="NZ_BAABKS010000085.1"/>
</dbReference>
<name>A0ABW3VLT3_9PSEU</name>
<comment type="caution">
    <text evidence="5">The sequence shown here is derived from an EMBL/GenBank/DDBJ whole genome shotgun (WGS) entry which is preliminary data.</text>
</comment>
<evidence type="ECO:0000313" key="6">
    <source>
        <dbReference type="Proteomes" id="UP001597182"/>
    </source>
</evidence>
<dbReference type="InterPro" id="IPR018060">
    <property type="entry name" value="HTH_AraC"/>
</dbReference>